<evidence type="ECO:0000313" key="1">
    <source>
        <dbReference type="EMBL" id="MCT7968364.1"/>
    </source>
</evidence>
<sequence length="54" mass="6281">MGFFGCGYSLRDSSAYRHVTHSERFKRLYGGWGTLFLRDVRSRLRVNSQPTHSS</sequence>
<proteinExistence type="predicted"/>
<evidence type="ECO:0000313" key="2">
    <source>
        <dbReference type="Proteomes" id="UP001525890"/>
    </source>
</evidence>
<organism evidence="1 2">
    <name type="scientific">Laspinema palackyanum D2a</name>
    <dbReference type="NCBI Taxonomy" id="2953684"/>
    <lineage>
        <taxon>Bacteria</taxon>
        <taxon>Bacillati</taxon>
        <taxon>Cyanobacteriota</taxon>
        <taxon>Cyanophyceae</taxon>
        <taxon>Oscillatoriophycideae</taxon>
        <taxon>Oscillatoriales</taxon>
        <taxon>Laspinemataceae</taxon>
        <taxon>Laspinema</taxon>
        <taxon>Laspinema palackyanum</taxon>
    </lineage>
</organism>
<dbReference type="EMBL" id="JAMXFF010000030">
    <property type="protein sequence ID" value="MCT7968364.1"/>
    <property type="molecule type" value="Genomic_DNA"/>
</dbReference>
<name>A0ABT2MUF4_9CYAN</name>
<accession>A0ABT2MUF4</accession>
<reference evidence="1 2" key="1">
    <citation type="journal article" date="2022" name="Front. Microbiol.">
        <title>High genomic differentiation and limited gene flow indicate recent cryptic speciation within the genus Laspinema (cyanobacteria).</title>
        <authorList>
            <person name="Stanojkovic A."/>
            <person name="Skoupy S."/>
            <person name="Skaloud P."/>
            <person name="Dvorak P."/>
        </authorList>
    </citation>
    <scope>NUCLEOTIDE SEQUENCE [LARGE SCALE GENOMIC DNA]</scope>
    <source>
        <strain evidence="1 2">D2a</strain>
    </source>
</reference>
<keyword evidence="2" id="KW-1185">Reference proteome</keyword>
<gene>
    <name evidence="1" type="ORF">NG799_18815</name>
</gene>
<dbReference type="Proteomes" id="UP001525890">
    <property type="component" value="Unassembled WGS sequence"/>
</dbReference>
<comment type="caution">
    <text evidence="1">The sequence shown here is derived from an EMBL/GenBank/DDBJ whole genome shotgun (WGS) entry which is preliminary data.</text>
</comment>
<protein>
    <submittedName>
        <fullName evidence="1">Uncharacterized protein</fullName>
    </submittedName>
</protein>